<reference evidence="2" key="1">
    <citation type="journal article" date="2015" name="BMC Genomics">
        <title>Draft genome of a commonly misdiagnosed multidrug resistant pathogen Candida auris.</title>
        <authorList>
            <person name="Chatterjee S."/>
            <person name="Alampalli S.V."/>
            <person name="Nageshan R.K."/>
            <person name="Chettiar S.T."/>
            <person name="Joshi S."/>
            <person name="Tatu U.S."/>
        </authorList>
    </citation>
    <scope>NUCLEOTIDE SEQUENCE [LARGE SCALE GENOMIC DNA]</scope>
    <source>
        <strain evidence="2">6684</strain>
    </source>
</reference>
<comment type="caution">
    <text evidence="1">The sequence shown here is derived from an EMBL/GenBank/DDBJ whole genome shotgun (WGS) entry which is preliminary data.</text>
</comment>
<evidence type="ECO:0000313" key="1">
    <source>
        <dbReference type="EMBL" id="KND99775.1"/>
    </source>
</evidence>
<dbReference type="EMBL" id="LGST01000021">
    <property type="protein sequence ID" value="KND99775.1"/>
    <property type="molecule type" value="Genomic_DNA"/>
</dbReference>
<accession>A0A0L0P177</accession>
<organism evidence="1 2">
    <name type="scientific">Candidozyma auris</name>
    <name type="common">Yeast</name>
    <name type="synonym">Candida auris</name>
    <dbReference type="NCBI Taxonomy" id="498019"/>
    <lineage>
        <taxon>Eukaryota</taxon>
        <taxon>Fungi</taxon>
        <taxon>Dikarya</taxon>
        <taxon>Ascomycota</taxon>
        <taxon>Saccharomycotina</taxon>
        <taxon>Pichiomycetes</taxon>
        <taxon>Metschnikowiaceae</taxon>
        <taxon>Candidozyma</taxon>
    </lineage>
</organism>
<dbReference type="VEuPathDB" id="FungiDB:QG37_03194"/>
<evidence type="ECO:0000313" key="2">
    <source>
        <dbReference type="Proteomes" id="UP000037122"/>
    </source>
</evidence>
<dbReference type="AlphaFoldDB" id="A0A0L0P177"/>
<dbReference type="Proteomes" id="UP000037122">
    <property type="component" value="Unassembled WGS sequence"/>
</dbReference>
<gene>
    <name evidence="1" type="ORF">QG37_03194</name>
</gene>
<protein>
    <submittedName>
        <fullName evidence="1">Uncharacterized protein</fullName>
    </submittedName>
</protein>
<sequence>MKTQRPDYHENSSNRYKFMNLWIEATDKFKTHIKTFDD</sequence>
<proteinExistence type="predicted"/>
<name>A0A0L0P177_CANAR</name>